<dbReference type="SUPFAM" id="SSF141371">
    <property type="entry name" value="PilZ domain-like"/>
    <property type="match status" value="1"/>
</dbReference>
<dbReference type="Pfam" id="PF07238">
    <property type="entry name" value="PilZ"/>
    <property type="match status" value="1"/>
</dbReference>
<comment type="caution">
    <text evidence="2">The sequence shown here is derived from an EMBL/GenBank/DDBJ whole genome shotgun (WGS) entry which is preliminary data.</text>
</comment>
<keyword evidence="3" id="KW-1185">Reference proteome</keyword>
<protein>
    <submittedName>
        <fullName evidence="2">PilZ domain-containing protein</fullName>
    </submittedName>
</protein>
<dbReference type="Proteomes" id="UP000309848">
    <property type="component" value="Unassembled WGS sequence"/>
</dbReference>
<sequence>MFGGEMPTIDRGGTHPRAAARLKIFRPGEMERGGATTRVHLLNISTGGALLYAETAPAVGAEIRLTSGIALGPARVQWSSGRRFGVAFRTPLTPGQLAAMLQAGSEARS</sequence>
<organism evidence="2 3">
    <name type="scientific">Sphingomonas naasensis</name>
    <dbReference type="NCBI Taxonomy" id="1344951"/>
    <lineage>
        <taxon>Bacteria</taxon>
        <taxon>Pseudomonadati</taxon>
        <taxon>Pseudomonadota</taxon>
        <taxon>Alphaproteobacteria</taxon>
        <taxon>Sphingomonadales</taxon>
        <taxon>Sphingomonadaceae</taxon>
        <taxon>Sphingomonas</taxon>
    </lineage>
</organism>
<dbReference type="GO" id="GO:0035438">
    <property type="term" value="F:cyclic-di-GMP binding"/>
    <property type="evidence" value="ECO:0007669"/>
    <property type="project" value="InterPro"/>
</dbReference>
<name>A0A4S1WIY6_9SPHN</name>
<proteinExistence type="predicted"/>
<dbReference type="EMBL" id="SRXU01000004">
    <property type="protein sequence ID" value="TGX42285.1"/>
    <property type="molecule type" value="Genomic_DNA"/>
</dbReference>
<evidence type="ECO:0000313" key="2">
    <source>
        <dbReference type="EMBL" id="TGX42285.1"/>
    </source>
</evidence>
<feature type="domain" description="PilZ" evidence="1">
    <location>
        <begin position="17"/>
        <end position="99"/>
    </location>
</feature>
<dbReference type="OrthoDB" id="7564913at2"/>
<dbReference type="InterPro" id="IPR009875">
    <property type="entry name" value="PilZ_domain"/>
</dbReference>
<gene>
    <name evidence="2" type="ORF">E5A74_10555</name>
</gene>
<dbReference type="AlphaFoldDB" id="A0A4S1WIY6"/>
<evidence type="ECO:0000313" key="3">
    <source>
        <dbReference type="Proteomes" id="UP000309848"/>
    </source>
</evidence>
<evidence type="ECO:0000259" key="1">
    <source>
        <dbReference type="Pfam" id="PF07238"/>
    </source>
</evidence>
<accession>A0A4S1WIY6</accession>
<reference evidence="2 3" key="1">
    <citation type="submission" date="2019-04" db="EMBL/GenBank/DDBJ databases">
        <title>Sphingomonas psychrotolerans sp. nov., isolated from soil in the Tianshan Mountains, Xinjiang, China.</title>
        <authorList>
            <person name="Luo Y."/>
            <person name="Sheng H."/>
        </authorList>
    </citation>
    <scope>NUCLEOTIDE SEQUENCE [LARGE SCALE GENOMIC DNA]</scope>
    <source>
        <strain evidence="2 3">KIS18-15</strain>
    </source>
</reference>